<dbReference type="Gene3D" id="1.50.40.10">
    <property type="entry name" value="Mitochondrial carrier domain"/>
    <property type="match status" value="1"/>
</dbReference>
<dbReference type="GO" id="GO:0005778">
    <property type="term" value="C:peroxisomal membrane"/>
    <property type="evidence" value="ECO:0007669"/>
    <property type="project" value="UniProtKB-SubCell"/>
</dbReference>
<keyword evidence="6 11" id="KW-1133">Transmembrane helix</keyword>
<evidence type="ECO:0000256" key="9">
    <source>
        <dbReference type="PROSITE-ProRule" id="PRU00282"/>
    </source>
</evidence>
<dbReference type="AlphaFoldDB" id="A0A6L2PZB3"/>
<dbReference type="Pfam" id="PF00153">
    <property type="entry name" value="Mito_carr"/>
    <property type="match status" value="2"/>
</dbReference>
<protein>
    <recommendedName>
        <fullName evidence="14">Peroxisomal membrane protein PMP34</fullName>
    </recommendedName>
</protein>
<comment type="subcellular location">
    <subcellularLocation>
        <location evidence="1">Peroxisome membrane</location>
        <topology evidence="1">Multi-pass membrane protein</topology>
    </subcellularLocation>
</comment>
<name>A0A6L2PZB3_COPFO</name>
<dbReference type="GO" id="GO:0015217">
    <property type="term" value="F:ADP transmembrane transporter activity"/>
    <property type="evidence" value="ECO:0007669"/>
    <property type="project" value="TreeGrafter"/>
</dbReference>
<keyword evidence="5" id="KW-0677">Repeat</keyword>
<dbReference type="GO" id="GO:0015228">
    <property type="term" value="F:coenzyme A transmembrane transporter activity"/>
    <property type="evidence" value="ECO:0007669"/>
    <property type="project" value="TreeGrafter"/>
</dbReference>
<dbReference type="InterPro" id="IPR052217">
    <property type="entry name" value="Mito/Peroxisomal_Carrier"/>
</dbReference>
<dbReference type="OrthoDB" id="10266426at2759"/>
<dbReference type="FunCoup" id="A0A6L2PZB3">
    <property type="interactions" value="440"/>
</dbReference>
<dbReference type="SUPFAM" id="SSF103506">
    <property type="entry name" value="Mitochondrial carrier"/>
    <property type="match status" value="1"/>
</dbReference>
<dbReference type="PANTHER" id="PTHR45939">
    <property type="entry name" value="PEROXISOMAL MEMBRANE PROTEIN PMP34-RELATED"/>
    <property type="match status" value="1"/>
</dbReference>
<reference evidence="13" key="1">
    <citation type="submission" date="2020-01" db="EMBL/GenBank/DDBJ databases">
        <title>Draft genome sequence of the Termite Coptotermes fromosanus.</title>
        <authorList>
            <person name="Itakura S."/>
            <person name="Yosikawa Y."/>
            <person name="Umezawa K."/>
        </authorList>
    </citation>
    <scope>NUCLEOTIDE SEQUENCE [LARGE SCALE GENOMIC DNA]</scope>
</reference>
<evidence type="ECO:0000313" key="12">
    <source>
        <dbReference type="EMBL" id="GFG35057.1"/>
    </source>
</evidence>
<gene>
    <name evidence="12" type="ORF">Cfor_07658</name>
</gene>
<evidence type="ECO:0000256" key="4">
    <source>
        <dbReference type="ARBA" id="ARBA00022692"/>
    </source>
</evidence>
<dbReference type="EMBL" id="BLKM01000519">
    <property type="protein sequence ID" value="GFG35057.1"/>
    <property type="molecule type" value="Genomic_DNA"/>
</dbReference>
<comment type="caution">
    <text evidence="12">The sequence shown here is derived from an EMBL/GenBank/DDBJ whole genome shotgun (WGS) entry which is preliminary data.</text>
</comment>
<dbReference type="GO" id="GO:0080122">
    <property type="term" value="F:AMP transmembrane transporter activity"/>
    <property type="evidence" value="ECO:0007669"/>
    <property type="project" value="TreeGrafter"/>
</dbReference>
<feature type="repeat" description="Solcar" evidence="9">
    <location>
        <begin position="139"/>
        <end position="228"/>
    </location>
</feature>
<proteinExistence type="inferred from homology"/>
<organism evidence="12 13">
    <name type="scientific">Coptotermes formosanus</name>
    <name type="common">Formosan subterranean termite</name>
    <dbReference type="NCBI Taxonomy" id="36987"/>
    <lineage>
        <taxon>Eukaryota</taxon>
        <taxon>Metazoa</taxon>
        <taxon>Ecdysozoa</taxon>
        <taxon>Arthropoda</taxon>
        <taxon>Hexapoda</taxon>
        <taxon>Insecta</taxon>
        <taxon>Pterygota</taxon>
        <taxon>Neoptera</taxon>
        <taxon>Polyneoptera</taxon>
        <taxon>Dictyoptera</taxon>
        <taxon>Blattodea</taxon>
        <taxon>Blattoidea</taxon>
        <taxon>Termitoidae</taxon>
        <taxon>Rhinotermitidae</taxon>
        <taxon>Coptotermes</taxon>
    </lineage>
</organism>
<evidence type="ECO:0008006" key="14">
    <source>
        <dbReference type="Google" id="ProtNLM"/>
    </source>
</evidence>
<comment type="similarity">
    <text evidence="2 10">Belongs to the mitochondrial carrier (TC 2.A.29) family.</text>
</comment>
<feature type="transmembrane region" description="Helical" evidence="11">
    <location>
        <begin position="208"/>
        <end position="234"/>
    </location>
</feature>
<evidence type="ECO:0000256" key="3">
    <source>
        <dbReference type="ARBA" id="ARBA00022448"/>
    </source>
</evidence>
<dbReference type="InterPro" id="IPR018108">
    <property type="entry name" value="MCP_transmembrane"/>
</dbReference>
<accession>A0A6L2PZB3</accession>
<keyword evidence="8" id="KW-0576">Peroxisome</keyword>
<dbReference type="InterPro" id="IPR023395">
    <property type="entry name" value="MCP_dom_sf"/>
</dbReference>
<sequence length="244" mass="26732">MVPVLESLCASNFVYFYTFHGLKELRAASADQNAGRDLLLASVAGIVNVFTTTPLWVVNTRLKMKGLGSRAGRGSAEHVANQYSGLIGGLVKIAQQEGVTSLWNGTIPSLILVSNPAIQFMTYEAIKRRLHAICDKQHLSGLVYFCVGAVAKAVATVLTYPLQLVQTKLRHGHNYSDLPQNAGTVELTLYILKKYGIMGLYKGMEAKLLQTVLTAALMFAAYEKIANFVFKLLLNHQKLSSKLK</sequence>
<evidence type="ECO:0000256" key="11">
    <source>
        <dbReference type="SAM" id="Phobius"/>
    </source>
</evidence>
<evidence type="ECO:0000313" key="13">
    <source>
        <dbReference type="Proteomes" id="UP000502823"/>
    </source>
</evidence>
<evidence type="ECO:0000256" key="6">
    <source>
        <dbReference type="ARBA" id="ARBA00022989"/>
    </source>
</evidence>
<evidence type="ECO:0000256" key="8">
    <source>
        <dbReference type="ARBA" id="ARBA00023140"/>
    </source>
</evidence>
<dbReference type="Proteomes" id="UP000502823">
    <property type="component" value="Unassembled WGS sequence"/>
</dbReference>
<dbReference type="PANTHER" id="PTHR45939:SF5">
    <property type="entry name" value="PEROXISOMAL MEMBRANE PROTEIN PMP34"/>
    <property type="match status" value="1"/>
</dbReference>
<keyword evidence="4 9" id="KW-0812">Transmembrane</keyword>
<evidence type="ECO:0000256" key="1">
    <source>
        <dbReference type="ARBA" id="ARBA00004585"/>
    </source>
</evidence>
<dbReference type="GO" id="GO:0051724">
    <property type="term" value="F:NAD transmembrane transporter activity"/>
    <property type="evidence" value="ECO:0007669"/>
    <property type="project" value="TreeGrafter"/>
</dbReference>
<evidence type="ECO:0000256" key="2">
    <source>
        <dbReference type="ARBA" id="ARBA00006375"/>
    </source>
</evidence>
<keyword evidence="7 9" id="KW-0472">Membrane</keyword>
<feature type="transmembrane region" description="Helical" evidence="11">
    <location>
        <begin position="38"/>
        <end position="58"/>
    </location>
</feature>
<dbReference type="GO" id="GO:0044610">
    <property type="term" value="F:FMN transmembrane transporter activity"/>
    <property type="evidence" value="ECO:0007669"/>
    <property type="project" value="TreeGrafter"/>
</dbReference>
<feature type="transmembrane region" description="Helical" evidence="11">
    <location>
        <begin position="139"/>
        <end position="160"/>
    </location>
</feature>
<keyword evidence="3 10" id="KW-0813">Transport</keyword>
<dbReference type="GO" id="GO:0015230">
    <property type="term" value="F:FAD transmembrane transporter activity"/>
    <property type="evidence" value="ECO:0007669"/>
    <property type="project" value="TreeGrafter"/>
</dbReference>
<keyword evidence="13" id="KW-1185">Reference proteome</keyword>
<evidence type="ECO:0000256" key="7">
    <source>
        <dbReference type="ARBA" id="ARBA00023136"/>
    </source>
</evidence>
<evidence type="ECO:0000256" key="5">
    <source>
        <dbReference type="ARBA" id="ARBA00022737"/>
    </source>
</evidence>
<dbReference type="PROSITE" id="PS50920">
    <property type="entry name" value="SOLCAR"/>
    <property type="match status" value="2"/>
</dbReference>
<dbReference type="InParanoid" id="A0A6L2PZB3"/>
<evidence type="ECO:0000256" key="10">
    <source>
        <dbReference type="RuleBase" id="RU000488"/>
    </source>
</evidence>
<dbReference type="GO" id="GO:0005347">
    <property type="term" value="F:ATP transmembrane transporter activity"/>
    <property type="evidence" value="ECO:0007669"/>
    <property type="project" value="TreeGrafter"/>
</dbReference>
<feature type="repeat" description="Solcar" evidence="9">
    <location>
        <begin position="32"/>
        <end position="129"/>
    </location>
</feature>